<dbReference type="RefSeq" id="WP_186742524.1">
    <property type="nucleotide sequence ID" value="NZ_VFIA01000104.1"/>
</dbReference>
<dbReference type="InterPro" id="IPR052021">
    <property type="entry name" value="Type-I_RS_S_subunit"/>
</dbReference>
<dbReference type="Pfam" id="PF01420">
    <property type="entry name" value="Methylase_S"/>
    <property type="match status" value="1"/>
</dbReference>
<evidence type="ECO:0000256" key="1">
    <source>
        <dbReference type="ARBA" id="ARBA00010923"/>
    </source>
</evidence>
<gene>
    <name evidence="5" type="ORF">FH603_5806</name>
</gene>
<keyword evidence="5" id="KW-0378">Hydrolase</keyword>
<dbReference type="PANTHER" id="PTHR30408:SF12">
    <property type="entry name" value="TYPE I RESTRICTION ENZYME MJAVIII SPECIFICITY SUBUNIT"/>
    <property type="match status" value="1"/>
</dbReference>
<comment type="similarity">
    <text evidence="1">Belongs to the type-I restriction system S methylase family.</text>
</comment>
<feature type="domain" description="Type I restriction modification DNA specificity" evidence="4">
    <location>
        <begin position="16"/>
        <end position="193"/>
    </location>
</feature>
<reference evidence="5 6" key="1">
    <citation type="submission" date="2019-06" db="EMBL/GenBank/DDBJ databases">
        <title>Spirosoma utsteinense sp. nov. isolated from Antarctic ice-free soils.</title>
        <authorList>
            <person name="Tahon G."/>
        </authorList>
    </citation>
    <scope>NUCLEOTIDE SEQUENCE [LARGE SCALE GENOMIC DNA]</scope>
    <source>
        <strain evidence="5 6">LMG 31447</strain>
    </source>
</reference>
<dbReference type="Gene3D" id="1.10.287.1120">
    <property type="entry name" value="Bipartite methylase S protein"/>
    <property type="match status" value="1"/>
</dbReference>
<evidence type="ECO:0000259" key="4">
    <source>
        <dbReference type="Pfam" id="PF01420"/>
    </source>
</evidence>
<dbReference type="CDD" id="cd17271">
    <property type="entry name" value="RMtype1_S_NmaSCMORF606P_TRD2-CR2_like"/>
    <property type="match status" value="1"/>
</dbReference>
<dbReference type="Gene3D" id="3.90.220.20">
    <property type="entry name" value="DNA methylase specificity domains"/>
    <property type="match status" value="2"/>
</dbReference>
<proteinExistence type="inferred from homology"/>
<dbReference type="InterPro" id="IPR000055">
    <property type="entry name" value="Restrct_endonuc_typeI_TRD"/>
</dbReference>
<keyword evidence="5" id="KW-0540">Nuclease</keyword>
<evidence type="ECO:0000256" key="2">
    <source>
        <dbReference type="ARBA" id="ARBA00022747"/>
    </source>
</evidence>
<keyword evidence="2" id="KW-0680">Restriction system</keyword>
<dbReference type="InterPro" id="IPR044946">
    <property type="entry name" value="Restrct_endonuc_typeI_TRD_sf"/>
</dbReference>
<dbReference type="EMBL" id="VFIA01000104">
    <property type="protein sequence ID" value="MBC3795271.1"/>
    <property type="molecule type" value="Genomic_DNA"/>
</dbReference>
<dbReference type="GO" id="GO:0004519">
    <property type="term" value="F:endonuclease activity"/>
    <property type="evidence" value="ECO:0007669"/>
    <property type="project" value="UniProtKB-KW"/>
</dbReference>
<accession>A0ABR6WFE0</accession>
<dbReference type="PANTHER" id="PTHR30408">
    <property type="entry name" value="TYPE-1 RESTRICTION ENZYME ECOKI SPECIFICITY PROTEIN"/>
    <property type="match status" value="1"/>
</dbReference>
<name>A0ABR6WFE0_9BACT</name>
<dbReference type="SUPFAM" id="SSF116734">
    <property type="entry name" value="DNA methylase specificity domain"/>
    <property type="match status" value="1"/>
</dbReference>
<protein>
    <submittedName>
        <fullName evidence="5">Restriction endonuclease S subunit</fullName>
    </submittedName>
</protein>
<organism evidence="5 6">
    <name type="scientific">Spirosoma utsteinense</name>
    <dbReference type="NCBI Taxonomy" id="2585773"/>
    <lineage>
        <taxon>Bacteria</taxon>
        <taxon>Pseudomonadati</taxon>
        <taxon>Bacteroidota</taxon>
        <taxon>Cytophagia</taxon>
        <taxon>Cytophagales</taxon>
        <taxon>Cytophagaceae</taxon>
        <taxon>Spirosoma</taxon>
    </lineage>
</organism>
<keyword evidence="5" id="KW-0255">Endonuclease</keyword>
<evidence type="ECO:0000256" key="3">
    <source>
        <dbReference type="ARBA" id="ARBA00023125"/>
    </source>
</evidence>
<keyword evidence="3" id="KW-0238">DNA-binding</keyword>
<evidence type="ECO:0000313" key="6">
    <source>
        <dbReference type="Proteomes" id="UP000700732"/>
    </source>
</evidence>
<keyword evidence="6" id="KW-1185">Reference proteome</keyword>
<dbReference type="Proteomes" id="UP000700732">
    <property type="component" value="Unassembled WGS sequence"/>
</dbReference>
<comment type="caution">
    <text evidence="5">The sequence shown here is derived from an EMBL/GenBank/DDBJ whole genome shotgun (WGS) entry which is preliminary data.</text>
</comment>
<evidence type="ECO:0000313" key="5">
    <source>
        <dbReference type="EMBL" id="MBC3795271.1"/>
    </source>
</evidence>
<sequence>MELKKGYKQTEVGVIPEDWVDCKFEDVLTGFSSGQTPYRAIDRYYTGNIPWITSGELNYNTITDTIEKITKEAVVKTNLKIIPKGTFLFAITGLEAAGTRGSCAITGIEATTNQSCMALYPKKDLITTDYLFQFYVKYGDWLALQYCQGTKQQSYTGRIAKRLPIVLPPTIAEQTAIATALSDADALISRLETLIAKKRAIKQGAMQQLLKPKKGWVVKKLGDCLSKSPSYGINAAAVAYSDILPTYTKSNSISRIFGYGLRY</sequence>